<dbReference type="AlphaFoldDB" id="A0AAE0LDK4"/>
<dbReference type="GO" id="GO:0005227">
    <property type="term" value="F:calcium-activated cation channel activity"/>
    <property type="evidence" value="ECO:0007669"/>
    <property type="project" value="InterPro"/>
</dbReference>
<feature type="transmembrane region" description="Helical" evidence="1">
    <location>
        <begin position="131"/>
        <end position="156"/>
    </location>
</feature>
<evidence type="ECO:0000256" key="1">
    <source>
        <dbReference type="SAM" id="Phobius"/>
    </source>
</evidence>
<evidence type="ECO:0000313" key="3">
    <source>
        <dbReference type="EMBL" id="KAK3281343.1"/>
    </source>
</evidence>
<accession>A0AAE0LDK4</accession>
<dbReference type="Pfam" id="PF02714">
    <property type="entry name" value="RSN1_7TM"/>
    <property type="match status" value="2"/>
</dbReference>
<evidence type="ECO:0000313" key="4">
    <source>
        <dbReference type="Proteomes" id="UP001190700"/>
    </source>
</evidence>
<feature type="domain" description="CSC1/OSCA1-like 7TM region" evidence="2">
    <location>
        <begin position="171"/>
        <end position="231"/>
    </location>
</feature>
<dbReference type="EMBL" id="LGRX02003875">
    <property type="protein sequence ID" value="KAK3281343.1"/>
    <property type="molecule type" value="Genomic_DNA"/>
</dbReference>
<proteinExistence type="predicted"/>
<keyword evidence="4" id="KW-1185">Reference proteome</keyword>
<feature type="transmembrane region" description="Helical" evidence="1">
    <location>
        <begin position="71"/>
        <end position="90"/>
    </location>
</feature>
<dbReference type="PANTHER" id="PTHR13018">
    <property type="entry name" value="PROBABLE MEMBRANE PROTEIN DUF221-RELATED"/>
    <property type="match status" value="1"/>
</dbReference>
<reference evidence="3 4" key="1">
    <citation type="journal article" date="2015" name="Genome Biol. Evol.">
        <title>Comparative Genomics of a Bacterivorous Green Alga Reveals Evolutionary Causalities and Consequences of Phago-Mixotrophic Mode of Nutrition.</title>
        <authorList>
            <person name="Burns J.A."/>
            <person name="Paasch A."/>
            <person name="Narechania A."/>
            <person name="Kim E."/>
        </authorList>
    </citation>
    <scope>NUCLEOTIDE SEQUENCE [LARGE SCALE GENOMIC DNA]</scope>
    <source>
        <strain evidence="3 4">PLY_AMNH</strain>
    </source>
</reference>
<gene>
    <name evidence="3" type="ORF">CYMTET_10860</name>
</gene>
<sequence>MKALSHYKSEITHSSLEYATAARFYWVLVLDVFLGNAIVQAILRELDDLLDNFDVSSVLEAIGSSVPKSSFFFISYIIARIGVSLPVEMFRLGKVFTYYLTAPTRRTPAQERAAWSSKYFDFTSNLGNLHLLVLLGLVYALVAPLVCVAAWLYFYFAKYVYYNHDRWEGGVAPLVCVAAWLYFFFAKYVYYNQLLFVYDTKPYDTKGKIWPAIFDFFVINLAISQVILVGVLAVKQSPFLSLQMFLPLLTGLYYFVMTNRYSKAFHHVPLDVASLLNQRVAHAKDWKTCQLEQCIDQEVPKTPQKRSMDRKGCAFLQTGLDGDAAEGEEPCYHAEEHQIWDNDKNELNMLTIKERAAPAGRRHETWKILGSINRCHTRDVIISLIDGSNNPRTAEYKVNTKNNADLIARDDGSCLRSWNR</sequence>
<feature type="transmembrane region" description="Helical" evidence="1">
    <location>
        <begin position="239"/>
        <end position="256"/>
    </location>
</feature>
<dbReference type="Proteomes" id="UP001190700">
    <property type="component" value="Unassembled WGS sequence"/>
</dbReference>
<evidence type="ECO:0000259" key="2">
    <source>
        <dbReference type="Pfam" id="PF02714"/>
    </source>
</evidence>
<feature type="transmembrane region" description="Helical" evidence="1">
    <location>
        <begin position="171"/>
        <end position="191"/>
    </location>
</feature>
<organism evidence="3 4">
    <name type="scientific">Cymbomonas tetramitiformis</name>
    <dbReference type="NCBI Taxonomy" id="36881"/>
    <lineage>
        <taxon>Eukaryota</taxon>
        <taxon>Viridiplantae</taxon>
        <taxon>Chlorophyta</taxon>
        <taxon>Pyramimonadophyceae</taxon>
        <taxon>Pyramimonadales</taxon>
        <taxon>Pyramimonadaceae</taxon>
        <taxon>Cymbomonas</taxon>
    </lineage>
</organism>
<keyword evidence="1" id="KW-1133">Transmembrane helix</keyword>
<keyword evidence="1" id="KW-0812">Transmembrane</keyword>
<dbReference type="InterPro" id="IPR003864">
    <property type="entry name" value="CSC1/OSCA1-like_7TM"/>
</dbReference>
<protein>
    <recommendedName>
        <fullName evidence="2">CSC1/OSCA1-like 7TM region domain-containing protein</fullName>
    </recommendedName>
</protein>
<keyword evidence="1" id="KW-0472">Membrane</keyword>
<feature type="domain" description="CSC1/OSCA1-like 7TM region" evidence="2">
    <location>
        <begin position="1"/>
        <end position="163"/>
    </location>
</feature>
<dbReference type="InterPro" id="IPR045122">
    <property type="entry name" value="Csc1-like"/>
</dbReference>
<name>A0AAE0LDK4_9CHLO</name>
<comment type="caution">
    <text evidence="3">The sequence shown here is derived from an EMBL/GenBank/DDBJ whole genome shotgun (WGS) entry which is preliminary data.</text>
</comment>
<dbReference type="PANTHER" id="PTHR13018:SF5">
    <property type="entry name" value="RE44586P"/>
    <property type="match status" value="1"/>
</dbReference>
<dbReference type="GO" id="GO:0005886">
    <property type="term" value="C:plasma membrane"/>
    <property type="evidence" value="ECO:0007669"/>
    <property type="project" value="TreeGrafter"/>
</dbReference>
<feature type="transmembrane region" description="Helical" evidence="1">
    <location>
        <begin position="21"/>
        <end position="43"/>
    </location>
</feature>
<feature type="transmembrane region" description="Helical" evidence="1">
    <location>
        <begin position="212"/>
        <end position="233"/>
    </location>
</feature>